<dbReference type="OrthoDB" id="9817781at2"/>
<dbReference type="AlphaFoldDB" id="A0A0W0ZFA2"/>
<evidence type="ECO:0000313" key="3">
    <source>
        <dbReference type="Proteomes" id="UP000054926"/>
    </source>
</evidence>
<evidence type="ECO:0000256" key="1">
    <source>
        <dbReference type="SAM" id="MobiDB-lite"/>
    </source>
</evidence>
<comment type="caution">
    <text evidence="2">The sequence shown here is derived from an EMBL/GenBank/DDBJ whole genome shotgun (WGS) entry which is preliminary data.</text>
</comment>
<sequence length="701" mass="82695">MMMKQENLDNNSEDHGSSESSSLKRPAPLTQNRQQLTFFEGAFVKNHDIKKQYYFKPKPLIRAQWEAYCAAIHQLIVTPHYVPSYKAYKGSVDPMEQWGDDLIALIRNAFTDRSGFLMKLLSGELFLKFFIKPTDEMHGVASKAIDFVSSADAPLREEDLIMRCQPFFNAFMSTKIKKMLTEPTRRLEEDWQQRSLPQRVVGFFSLPNTPLELYREILTSLDFATPKMIRKWHENPLCPEELKLLFNGWMNHDIKEEHLNLSIPVFEQFDAQYPSFEPDQTLRCSFKGKEYSISSTLLYQYRLIKGQGRTGIVRWIYQDWDSNKSNGSKKGEMVDFEYSKMNVLMRGVFWEPYIKLIVKIQQELGLSSEDIVREENFHGFNIQMFKFLGFEHEPASPELITRFPDLGDKEQYVHYHSTKRHYFNRALFGFITAFLTECKNSKIKDTVFTKFITALLPSLVDDAELESNFISKFSDACHLGYFTIKELLSGYPEVDLWKREVLFTRLLHKWDTFYKQNQDIFEYIEEYLLEMVGSKNKAFTKEDNEVNQLLSEHPVYIYHKNVSLLKYVLTSREQYRAYTELYFDQDNTKKELVEDEVSSIREWQHTAINTEQFQQFIINYGDEAMEIILREFAETKAKFQSKMTKKPEYKQIIDSLDLEDIQQKYLALKEEILSIVDSSHKDELAIRIAEVDEEEEESYSY</sequence>
<gene>
    <name evidence="2" type="ORF">Lste_1000</name>
</gene>
<protein>
    <submittedName>
        <fullName evidence="2">Uncharacterized protein</fullName>
    </submittedName>
</protein>
<dbReference type="RefSeq" id="WP_058509985.1">
    <property type="nucleotide sequence ID" value="NZ_LNYY01000019.1"/>
</dbReference>
<proteinExistence type="predicted"/>
<keyword evidence="3" id="KW-1185">Reference proteome</keyword>
<dbReference type="EMBL" id="LNYY01000019">
    <property type="protein sequence ID" value="KTD67842.1"/>
    <property type="molecule type" value="Genomic_DNA"/>
</dbReference>
<dbReference type="Proteomes" id="UP000054926">
    <property type="component" value="Unassembled WGS sequence"/>
</dbReference>
<reference evidence="2 3" key="1">
    <citation type="submission" date="2015-11" db="EMBL/GenBank/DDBJ databases">
        <title>Genomic analysis of 38 Legionella species identifies large and diverse effector repertoires.</title>
        <authorList>
            <person name="Burstein D."/>
            <person name="Amaro F."/>
            <person name="Zusman T."/>
            <person name="Lifshitz Z."/>
            <person name="Cohen O."/>
            <person name="Gilbert J.A."/>
            <person name="Pupko T."/>
            <person name="Shuman H.A."/>
            <person name="Segal G."/>
        </authorList>
    </citation>
    <scope>NUCLEOTIDE SEQUENCE [LARGE SCALE GENOMIC DNA]</scope>
    <source>
        <strain evidence="2 3">IMVS3376</strain>
    </source>
</reference>
<evidence type="ECO:0000313" key="2">
    <source>
        <dbReference type="EMBL" id="KTD67842.1"/>
    </source>
</evidence>
<dbReference type="PATRIC" id="fig|947033.5.peg.1069"/>
<organism evidence="2 3">
    <name type="scientific">Legionella steelei</name>
    <dbReference type="NCBI Taxonomy" id="947033"/>
    <lineage>
        <taxon>Bacteria</taxon>
        <taxon>Pseudomonadati</taxon>
        <taxon>Pseudomonadota</taxon>
        <taxon>Gammaproteobacteria</taxon>
        <taxon>Legionellales</taxon>
        <taxon>Legionellaceae</taxon>
        <taxon>Legionella</taxon>
    </lineage>
</organism>
<name>A0A0W0ZFA2_9GAMM</name>
<feature type="region of interest" description="Disordered" evidence="1">
    <location>
        <begin position="1"/>
        <end position="28"/>
    </location>
</feature>
<accession>A0A0W0ZFA2</accession>